<evidence type="ECO:0000313" key="2">
    <source>
        <dbReference type="Proteomes" id="UP000095280"/>
    </source>
</evidence>
<dbReference type="InterPro" id="IPR007074">
    <property type="entry name" value="LicD/FKTN/FKRP_NTP_transf"/>
</dbReference>
<organism evidence="2 3">
    <name type="scientific">Macrostomum lignano</name>
    <dbReference type="NCBI Taxonomy" id="282301"/>
    <lineage>
        <taxon>Eukaryota</taxon>
        <taxon>Metazoa</taxon>
        <taxon>Spiralia</taxon>
        <taxon>Lophotrochozoa</taxon>
        <taxon>Platyhelminthes</taxon>
        <taxon>Rhabditophora</taxon>
        <taxon>Macrostomorpha</taxon>
        <taxon>Macrostomida</taxon>
        <taxon>Macrostomidae</taxon>
        <taxon>Macrostomum</taxon>
    </lineage>
</organism>
<reference evidence="3" key="1">
    <citation type="submission" date="2016-11" db="UniProtKB">
        <authorList>
            <consortium name="WormBaseParasite"/>
        </authorList>
    </citation>
    <scope>IDENTIFICATION</scope>
</reference>
<dbReference type="WBParaSite" id="maker-uti_cns_0000953-snap-gene-0.12-mRNA-1">
    <property type="protein sequence ID" value="maker-uti_cns_0000953-snap-gene-0.12-mRNA-1"/>
    <property type="gene ID" value="maker-uti_cns_0000953-snap-gene-0.12"/>
</dbReference>
<accession>A0A1I8G689</accession>
<dbReference type="Proteomes" id="UP000095280">
    <property type="component" value="Unplaced"/>
</dbReference>
<dbReference type="GO" id="GO:0009100">
    <property type="term" value="P:glycoprotein metabolic process"/>
    <property type="evidence" value="ECO:0007669"/>
    <property type="project" value="UniProtKB-ARBA"/>
</dbReference>
<name>A0A1I8G689_9PLAT</name>
<dbReference type="STRING" id="282301.A0A1I8G689"/>
<dbReference type="InterPro" id="IPR052942">
    <property type="entry name" value="LPS_cholinephosphotransferase"/>
</dbReference>
<dbReference type="OrthoDB" id="419198at2759"/>
<feature type="domain" description="LicD/FKTN/FKRP nucleotidyltransferase" evidence="1">
    <location>
        <begin position="105"/>
        <end position="158"/>
    </location>
</feature>
<sequence length="314" mass="36481">MFLSQLADRISVKIRYRQLLILTIASILSLGLLLAFWPRSSEITCEQTTGVPKPRRQMPQLPSPEFYIQKLRRQTPPRGDEFDPRINETELRATVKLIWAFLDLCEKNGIQVMLLGGTLLGSYRHHGFIPWDDDLDLFLKWADNKKLLKAFQGHPDFNLKDVGLWKVSLKSACLHVDVSGCWPFIDVAFYEVQGSWMVQKFGSFYAPTKYTFPLHKRPFMGRWVDSPRDTGKFLAYSYYGSWRTDLCTTSMYSHKYEKIMFPRKYSLSCIKLTKTYPFVFRVPDSAPWCRGVMESLRLPDGELVYTVMVDEPVA</sequence>
<proteinExistence type="predicted"/>
<dbReference type="PANTHER" id="PTHR43404:SF1">
    <property type="entry name" value="MNN4P"/>
    <property type="match status" value="1"/>
</dbReference>
<dbReference type="PANTHER" id="PTHR43404">
    <property type="entry name" value="LIPOPOLYSACCHARIDE CHOLINEPHOSPHOTRANSFERASE LICD"/>
    <property type="match status" value="1"/>
</dbReference>
<dbReference type="AlphaFoldDB" id="A0A1I8G689"/>
<evidence type="ECO:0000313" key="3">
    <source>
        <dbReference type="WBParaSite" id="maker-uti_cns_0000953-snap-gene-0.12-mRNA-1"/>
    </source>
</evidence>
<protein>
    <submittedName>
        <fullName evidence="3">LicD family protein</fullName>
    </submittedName>
</protein>
<dbReference type="Pfam" id="PF04991">
    <property type="entry name" value="LicD"/>
    <property type="match status" value="1"/>
</dbReference>
<evidence type="ECO:0000259" key="1">
    <source>
        <dbReference type="Pfam" id="PF04991"/>
    </source>
</evidence>
<keyword evidence="2" id="KW-1185">Reference proteome</keyword>